<feature type="non-terminal residue" evidence="1">
    <location>
        <position position="1"/>
    </location>
</feature>
<dbReference type="PANTHER" id="PTHR13366">
    <property type="entry name" value="MALARIA ANTIGEN-RELATED"/>
    <property type="match status" value="1"/>
</dbReference>
<dbReference type="EMBL" id="DF973250">
    <property type="protein sequence ID" value="GAU22596.1"/>
    <property type="molecule type" value="Genomic_DNA"/>
</dbReference>
<dbReference type="OrthoDB" id="422637at2759"/>
<organism evidence="1 2">
    <name type="scientific">Trifolium subterraneum</name>
    <name type="common">Subterranean clover</name>
    <dbReference type="NCBI Taxonomy" id="3900"/>
    <lineage>
        <taxon>Eukaryota</taxon>
        <taxon>Viridiplantae</taxon>
        <taxon>Streptophyta</taxon>
        <taxon>Embryophyta</taxon>
        <taxon>Tracheophyta</taxon>
        <taxon>Spermatophyta</taxon>
        <taxon>Magnoliopsida</taxon>
        <taxon>eudicotyledons</taxon>
        <taxon>Gunneridae</taxon>
        <taxon>Pentapetalae</taxon>
        <taxon>rosids</taxon>
        <taxon>fabids</taxon>
        <taxon>Fabales</taxon>
        <taxon>Fabaceae</taxon>
        <taxon>Papilionoideae</taxon>
        <taxon>50 kb inversion clade</taxon>
        <taxon>NPAAA clade</taxon>
        <taxon>Hologalegina</taxon>
        <taxon>IRL clade</taxon>
        <taxon>Trifolieae</taxon>
        <taxon>Trifolium</taxon>
    </lineage>
</organism>
<dbReference type="InterPro" id="IPR052107">
    <property type="entry name" value="HEAT6"/>
</dbReference>
<name>A0A2Z6LUR3_TRISU</name>
<accession>A0A2Z6LUR3</accession>
<dbReference type="AlphaFoldDB" id="A0A2Z6LUR3"/>
<sequence length="183" mass="19848">IHDICRHVKFDINSSSFSSVLGCIRKMLVRFLGKNATSDELIGIWRTAAIVSAVECLHAISNVLTVGCLSGNIPTPGGRLVLHSAGDKPVPKANKLAPQAVKLLDMSKERPAVVNMSFSTESSSSELQTIAFEMLSKAISRAGSSFPVDIWRSMLEVVRKTMDVMALKTPVVEDNAMSRYPVC</sequence>
<protein>
    <submittedName>
        <fullName evidence="1">Uncharacterized protein</fullName>
    </submittedName>
</protein>
<dbReference type="PANTHER" id="PTHR13366:SF0">
    <property type="entry name" value="HEAT REPEAT-CONTAINING PROTEIN 6"/>
    <property type="match status" value="1"/>
</dbReference>
<gene>
    <name evidence="1" type="ORF">TSUD_134960</name>
</gene>
<evidence type="ECO:0000313" key="2">
    <source>
        <dbReference type="Proteomes" id="UP000242715"/>
    </source>
</evidence>
<proteinExistence type="predicted"/>
<reference evidence="2" key="1">
    <citation type="journal article" date="2017" name="Front. Plant Sci.">
        <title>Climate Clever Clovers: New Paradigm to Reduce the Environmental Footprint of Ruminants by Breeding Low Methanogenic Forages Utilizing Haplotype Variation.</title>
        <authorList>
            <person name="Kaur P."/>
            <person name="Appels R."/>
            <person name="Bayer P.E."/>
            <person name="Keeble-Gagnere G."/>
            <person name="Wang J."/>
            <person name="Hirakawa H."/>
            <person name="Shirasawa K."/>
            <person name="Vercoe P."/>
            <person name="Stefanova K."/>
            <person name="Durmic Z."/>
            <person name="Nichols P."/>
            <person name="Revell C."/>
            <person name="Isobe S.N."/>
            <person name="Edwards D."/>
            <person name="Erskine W."/>
        </authorList>
    </citation>
    <scope>NUCLEOTIDE SEQUENCE [LARGE SCALE GENOMIC DNA]</scope>
    <source>
        <strain evidence="2">cv. Daliak</strain>
    </source>
</reference>
<dbReference type="Proteomes" id="UP000242715">
    <property type="component" value="Unassembled WGS sequence"/>
</dbReference>
<evidence type="ECO:0000313" key="1">
    <source>
        <dbReference type="EMBL" id="GAU22596.1"/>
    </source>
</evidence>
<keyword evidence="2" id="KW-1185">Reference proteome</keyword>